<dbReference type="SUPFAM" id="SSF51735">
    <property type="entry name" value="NAD(P)-binding Rossmann-fold domains"/>
    <property type="match status" value="1"/>
</dbReference>
<dbReference type="PRINTS" id="PR00080">
    <property type="entry name" value="SDRFAMILY"/>
</dbReference>
<dbReference type="AlphaFoldDB" id="A0A3P3XMS2"/>
<dbReference type="Pfam" id="PF13561">
    <property type="entry name" value="adh_short_C2"/>
    <property type="match status" value="1"/>
</dbReference>
<proteinExistence type="inferred from homology"/>
<dbReference type="Gene3D" id="3.40.50.720">
    <property type="entry name" value="NAD(P)-binding Rossmann-like Domain"/>
    <property type="match status" value="1"/>
</dbReference>
<dbReference type="PRINTS" id="PR00081">
    <property type="entry name" value="GDHRDH"/>
</dbReference>
<organism evidence="3">
    <name type="scientific">uncultured spirochete</name>
    <dbReference type="NCBI Taxonomy" id="156406"/>
    <lineage>
        <taxon>Bacteria</taxon>
        <taxon>Pseudomonadati</taxon>
        <taxon>Spirochaetota</taxon>
        <taxon>Spirochaetia</taxon>
        <taxon>Spirochaetales</taxon>
        <taxon>environmental samples</taxon>
    </lineage>
</organism>
<reference evidence="3" key="1">
    <citation type="submission" date="2017-02" db="EMBL/GenBank/DDBJ databases">
        <authorList>
            <person name="Regsiter A."/>
            <person name="William W."/>
        </authorList>
    </citation>
    <scope>NUCLEOTIDE SEQUENCE</scope>
    <source>
        <strain evidence="3">BdmA 4</strain>
    </source>
</reference>
<evidence type="ECO:0000256" key="2">
    <source>
        <dbReference type="ARBA" id="ARBA00023002"/>
    </source>
</evidence>
<keyword evidence="2 3" id="KW-0560">Oxidoreductase</keyword>
<evidence type="ECO:0000256" key="1">
    <source>
        <dbReference type="ARBA" id="ARBA00006484"/>
    </source>
</evidence>
<dbReference type="PANTHER" id="PTHR42760">
    <property type="entry name" value="SHORT-CHAIN DEHYDROGENASES/REDUCTASES FAMILY MEMBER"/>
    <property type="match status" value="1"/>
</dbReference>
<dbReference type="GO" id="GO:0004316">
    <property type="term" value="F:3-oxoacyl-[acyl-carrier-protein] reductase (NADPH) activity"/>
    <property type="evidence" value="ECO:0007669"/>
    <property type="project" value="UniProtKB-EC"/>
</dbReference>
<comment type="similarity">
    <text evidence="1">Belongs to the short-chain dehydrogenases/reductases (SDR) family.</text>
</comment>
<sequence>MSFVESLFNVQESVVVVTGGGGALPSSIAVAFAKAGAKVALWGRGTHHPMTRAADQVKKQAGLPAEDPNVIGVTVDTVSSAACEAAFDETVKLLGMPDILLNGVGGNMGRSSFVDFDEKVFEEVLRLNLMAGLMVPSRVFAKRWIDARVKGSMINMTSMASYKGLSAVWAYDAAKAGVLNLTQALAKELAPHGIRVNAVAPGFFVGNQNRALLFDEKTGNLTTRGEAIIARTPFGRFGEYEELWGAVLYLASPKAAGFVTGVSIPVDGGYLSDNI</sequence>
<protein>
    <submittedName>
        <fullName evidence="3">3-oxoacyl-(Acyl-carrier-protein) reductase</fullName>
        <ecNumber evidence="3">1.1.1.100</ecNumber>
    </submittedName>
</protein>
<dbReference type="FunFam" id="3.40.50.720:FF:000084">
    <property type="entry name" value="Short-chain dehydrogenase reductase"/>
    <property type="match status" value="1"/>
</dbReference>
<evidence type="ECO:0000313" key="3">
    <source>
        <dbReference type="EMBL" id="SLM17568.1"/>
    </source>
</evidence>
<dbReference type="InterPro" id="IPR036291">
    <property type="entry name" value="NAD(P)-bd_dom_sf"/>
</dbReference>
<dbReference type="EMBL" id="FWDO01000004">
    <property type="protein sequence ID" value="SLM17568.1"/>
    <property type="molecule type" value="Genomic_DNA"/>
</dbReference>
<dbReference type="PANTHER" id="PTHR42760:SF115">
    <property type="entry name" value="3-OXOACYL-[ACYL-CARRIER-PROTEIN] REDUCTASE FABG"/>
    <property type="match status" value="1"/>
</dbReference>
<accession>A0A3P3XMS2</accession>
<name>A0A3P3XMS2_9SPIR</name>
<dbReference type="EC" id="1.1.1.100" evidence="3"/>
<gene>
    <name evidence="3" type="ORF">SPIRO4BDMA_40137</name>
</gene>
<dbReference type="InterPro" id="IPR002347">
    <property type="entry name" value="SDR_fam"/>
</dbReference>